<name>A0AAE8XZ17_9CAUD</name>
<accession>A0AAE8XZ17</accession>
<protein>
    <submittedName>
        <fullName evidence="1">Uncharacterized protein</fullName>
    </submittedName>
</protein>
<organism evidence="1 2">
    <name type="scientific">Halorubrum tailed virus 27</name>
    <dbReference type="NCBI Taxonomy" id="2878008"/>
    <lineage>
        <taxon>Viruses</taxon>
        <taxon>Duplodnaviria</taxon>
        <taxon>Heunggongvirae</taxon>
        <taxon>Uroviricota</taxon>
        <taxon>Caudoviricetes</taxon>
        <taxon>Thumleimavirales</taxon>
        <taxon>Hafunaviridae</taxon>
        <taxon>Minorvirus</taxon>
        <taxon>Minorvirus thailandense</taxon>
        <taxon>Minorvirus HRTV27</taxon>
    </lineage>
</organism>
<evidence type="ECO:0000313" key="1">
    <source>
        <dbReference type="EMBL" id="UBF22777.1"/>
    </source>
</evidence>
<dbReference type="Proteomes" id="UP000827260">
    <property type="component" value="Segment"/>
</dbReference>
<evidence type="ECO:0000313" key="2">
    <source>
        <dbReference type="Proteomes" id="UP000827260"/>
    </source>
</evidence>
<dbReference type="EMBL" id="MZ334522">
    <property type="protein sequence ID" value="UBF22777.1"/>
    <property type="molecule type" value="Genomic_DNA"/>
</dbReference>
<reference evidence="1" key="1">
    <citation type="submission" date="2021-05" db="EMBL/GenBank/DDBJ databases">
        <title>Diversity, taxonomy and evolution of archaeal viruses of the class Caudoviricetes.</title>
        <authorList>
            <person name="Liu Y."/>
            <person name="Demina T.A."/>
            <person name="Roux S."/>
            <person name="Aiewsakun P."/>
            <person name="Kazlauskas D."/>
            <person name="Simmonds P."/>
            <person name="Prangishvili D."/>
            <person name="Oksanen H.M."/>
            <person name="Krupovic M."/>
        </authorList>
    </citation>
    <scope>NUCLEOTIDE SEQUENCE</scope>
    <source>
        <strain evidence="1">HRTV-27/27</strain>
    </source>
</reference>
<gene>
    <name evidence="1" type="ORF">HRTV-27_gp84</name>
</gene>
<proteinExistence type="predicted"/>
<keyword evidence="2" id="KW-1185">Reference proteome</keyword>
<sequence>MSTPATRARFECPCGNAVIRPRMMDRPDPECLRCHSMVWVGDV</sequence>